<dbReference type="SUPFAM" id="SSF46785">
    <property type="entry name" value="Winged helix' DNA-binding domain"/>
    <property type="match status" value="1"/>
</dbReference>
<evidence type="ECO:0000256" key="1">
    <source>
        <dbReference type="ARBA" id="ARBA00009437"/>
    </source>
</evidence>
<dbReference type="InterPro" id="IPR036390">
    <property type="entry name" value="WH_DNA-bd_sf"/>
</dbReference>
<evidence type="ECO:0000256" key="3">
    <source>
        <dbReference type="ARBA" id="ARBA00023125"/>
    </source>
</evidence>
<gene>
    <name evidence="6" type="ORF">JCM19239_7253</name>
</gene>
<name>A0ABQ0J794_9VIBR</name>
<comment type="similarity">
    <text evidence="1">Belongs to the LysR transcriptional regulatory family.</text>
</comment>
<keyword evidence="4" id="KW-0804">Transcription</keyword>
<organism evidence="6 7">
    <name type="scientific">Vibrio variabilis</name>
    <dbReference type="NCBI Taxonomy" id="990271"/>
    <lineage>
        <taxon>Bacteria</taxon>
        <taxon>Pseudomonadati</taxon>
        <taxon>Pseudomonadota</taxon>
        <taxon>Gammaproteobacteria</taxon>
        <taxon>Vibrionales</taxon>
        <taxon>Vibrionaceae</taxon>
        <taxon>Vibrio</taxon>
    </lineage>
</organism>
<accession>A0ABQ0J794</accession>
<dbReference type="SUPFAM" id="SSF53850">
    <property type="entry name" value="Periplasmic binding protein-like II"/>
    <property type="match status" value="1"/>
</dbReference>
<feature type="domain" description="HTH lysR-type" evidence="5">
    <location>
        <begin position="1"/>
        <end position="58"/>
    </location>
</feature>
<dbReference type="Pfam" id="PF00126">
    <property type="entry name" value="HTH_1"/>
    <property type="match status" value="1"/>
</dbReference>
<keyword evidence="7" id="KW-1185">Reference proteome</keyword>
<dbReference type="EMBL" id="BBMS01000005">
    <property type="protein sequence ID" value="GAL24653.1"/>
    <property type="molecule type" value="Genomic_DNA"/>
</dbReference>
<evidence type="ECO:0000256" key="4">
    <source>
        <dbReference type="ARBA" id="ARBA00023163"/>
    </source>
</evidence>
<dbReference type="InterPro" id="IPR036388">
    <property type="entry name" value="WH-like_DNA-bd_sf"/>
</dbReference>
<dbReference type="PROSITE" id="PS50931">
    <property type="entry name" value="HTH_LYSR"/>
    <property type="match status" value="1"/>
</dbReference>
<dbReference type="InterPro" id="IPR005119">
    <property type="entry name" value="LysR_subst-bd"/>
</dbReference>
<dbReference type="Gene3D" id="1.10.10.10">
    <property type="entry name" value="Winged helix-like DNA-binding domain superfamily/Winged helix DNA-binding domain"/>
    <property type="match status" value="1"/>
</dbReference>
<reference evidence="7" key="1">
    <citation type="submission" date="2014-09" db="EMBL/GenBank/DDBJ databases">
        <title>Vibrio variabilis JCM 19239. (C206) whole genome shotgun sequence.</title>
        <authorList>
            <person name="Sawabe T."/>
            <person name="Meirelles P."/>
            <person name="Nakanishi M."/>
            <person name="Sayaka M."/>
            <person name="Hattori M."/>
            <person name="Ohkuma M."/>
        </authorList>
    </citation>
    <scope>NUCLEOTIDE SEQUENCE [LARGE SCALE GENOMIC DNA]</scope>
    <source>
        <strain evidence="7">JCM 19239</strain>
    </source>
</reference>
<evidence type="ECO:0000313" key="6">
    <source>
        <dbReference type="EMBL" id="GAL24653.1"/>
    </source>
</evidence>
<evidence type="ECO:0000256" key="2">
    <source>
        <dbReference type="ARBA" id="ARBA00023015"/>
    </source>
</evidence>
<dbReference type="InterPro" id="IPR000847">
    <property type="entry name" value="LysR_HTH_N"/>
</dbReference>
<dbReference type="PANTHER" id="PTHR30427">
    <property type="entry name" value="TRANSCRIPTIONAL ACTIVATOR PROTEIN LYSR"/>
    <property type="match status" value="1"/>
</dbReference>
<dbReference type="PANTHER" id="PTHR30427:SF1">
    <property type="entry name" value="TRANSCRIPTIONAL ACTIVATOR PROTEIN LYSR"/>
    <property type="match status" value="1"/>
</dbReference>
<dbReference type="Pfam" id="PF03466">
    <property type="entry name" value="LysR_substrate"/>
    <property type="match status" value="1"/>
</dbReference>
<proteinExistence type="inferred from homology"/>
<protein>
    <submittedName>
        <fullName evidence="6">LysR-family transcriptional regulator</fullName>
    </submittedName>
</protein>
<keyword evidence="3" id="KW-0238">DNA-binding</keyword>
<evidence type="ECO:0000313" key="7">
    <source>
        <dbReference type="Proteomes" id="UP000029223"/>
    </source>
</evidence>
<comment type="caution">
    <text evidence="6">The sequence shown here is derived from an EMBL/GenBank/DDBJ whole genome shotgun (WGS) entry which is preliminary data.</text>
</comment>
<sequence>MNLRQLEVFYAIMQAGTVSGAAKNLHVSQPNITRVLAHTEQQLGFSLFERVKGRLVPTQEAHRLLPDVEKIYRQLGEFQTLTEKVRSGHQHIRVGAPPILASKLLPPIVTKVNQQYGYSIDLMTGNHSELCQALLTNELDIAITFGEETPAGISHERLISETMRVLLPKDHLSPNLEQDSSISLSTVLAADIGIIALDDRDPLGVRLAAAIRAINTDFYASFTVRSYNAGAELAKLGAGIAIVDPWTADQYKNEENLKCVALSDSIDCSVSLLTSDIHAMSIATKNLLSFLKASDTSS</sequence>
<keyword evidence="2" id="KW-0805">Transcription regulation</keyword>
<evidence type="ECO:0000259" key="5">
    <source>
        <dbReference type="PROSITE" id="PS50931"/>
    </source>
</evidence>
<dbReference type="Gene3D" id="3.40.190.290">
    <property type="match status" value="1"/>
</dbReference>
<dbReference type="PRINTS" id="PR00039">
    <property type="entry name" value="HTHLYSR"/>
</dbReference>
<dbReference type="Proteomes" id="UP000029223">
    <property type="component" value="Unassembled WGS sequence"/>
</dbReference>